<evidence type="ECO:0008006" key="3">
    <source>
        <dbReference type="Google" id="ProtNLM"/>
    </source>
</evidence>
<dbReference type="EMBL" id="PQAP01000193">
    <property type="protein sequence ID" value="PWB68692.1"/>
    <property type="molecule type" value="Genomic_DNA"/>
</dbReference>
<dbReference type="Proteomes" id="UP000250918">
    <property type="component" value="Unassembled WGS sequence"/>
</dbReference>
<comment type="caution">
    <text evidence="1">The sequence shown here is derived from an EMBL/GenBank/DDBJ whole genome shotgun (WGS) entry which is preliminary data.</text>
</comment>
<protein>
    <recommendedName>
        <fullName evidence="3">Flagellar biosynthesis protein FlhF</fullName>
    </recommendedName>
</protein>
<proteinExistence type="predicted"/>
<organism evidence="1 2">
    <name type="scientific">candidate division GN15 bacterium</name>
    <dbReference type="NCBI Taxonomy" id="2072418"/>
    <lineage>
        <taxon>Bacteria</taxon>
        <taxon>candidate division GN15</taxon>
    </lineage>
</organism>
<name>A0A855X0Q2_9BACT</name>
<sequence length="152" mass="16193">MIIKTFTAESMAAALKLVRSELGKESVVLKSREIPASPDGARVEITACTEKPLPTPAAPAKVVATPTRTAVKPFTPAPVTNRLQATAVVPAADPLAQRLEQIEAKLSRLASATESRSTDSRLESIRAALRDVDIPEEIIDELLAPVESARES</sequence>
<evidence type="ECO:0000313" key="2">
    <source>
        <dbReference type="Proteomes" id="UP000250918"/>
    </source>
</evidence>
<evidence type="ECO:0000313" key="1">
    <source>
        <dbReference type="EMBL" id="PWB68692.1"/>
    </source>
</evidence>
<reference evidence="1 2" key="1">
    <citation type="journal article" date="2018" name="ISME J.">
        <title>A methanotrophic archaeon couples anaerobic oxidation of methane to Fe(III) reduction.</title>
        <authorList>
            <person name="Cai C."/>
            <person name="Leu A.O."/>
            <person name="Xie G.J."/>
            <person name="Guo J."/>
            <person name="Feng Y."/>
            <person name="Zhao J.X."/>
            <person name="Tyson G.W."/>
            <person name="Yuan Z."/>
            <person name="Hu S."/>
        </authorList>
    </citation>
    <scope>NUCLEOTIDE SEQUENCE [LARGE SCALE GENOMIC DNA]</scope>
    <source>
        <strain evidence="1">FeB_12</strain>
    </source>
</reference>
<gene>
    <name evidence="1" type="ORF">C3F09_11115</name>
</gene>
<accession>A0A855X0Q2</accession>
<feature type="non-terminal residue" evidence="1">
    <location>
        <position position="152"/>
    </location>
</feature>
<dbReference type="AlphaFoldDB" id="A0A855X0Q2"/>